<organism evidence="1 2">
    <name type="scientific">candidate division GN15 bacterium</name>
    <dbReference type="NCBI Taxonomy" id="2072418"/>
    <lineage>
        <taxon>Bacteria</taxon>
        <taxon>candidate division GN15</taxon>
    </lineage>
</organism>
<proteinExistence type="predicted"/>
<name>A0A855X2Y4_9BACT</name>
<evidence type="ECO:0008006" key="3">
    <source>
        <dbReference type="Google" id="ProtNLM"/>
    </source>
</evidence>
<evidence type="ECO:0000313" key="1">
    <source>
        <dbReference type="EMBL" id="PWB74676.1"/>
    </source>
</evidence>
<sequence length="183" mass="19954">MNAGPMRTIVRLTALVVAGMLASCASRYNLVLNVTESGQMRHVKVDQTQFAPGTVLGDPASEAQLRSGQGSCVIVLASVGTKQQSPSGGYDVLRYDEILRYRVFLQLPPTPIVGRWPLENRSFAEIMGRYELRKDETLFTIGTGTVAVDSLARNRAYMSINGEFRNGSGAVLAVDGQFKVRIK</sequence>
<dbReference type="PROSITE" id="PS51257">
    <property type="entry name" value="PROKAR_LIPOPROTEIN"/>
    <property type="match status" value="1"/>
</dbReference>
<comment type="caution">
    <text evidence="1">The sequence shown here is derived from an EMBL/GenBank/DDBJ whole genome shotgun (WGS) entry which is preliminary data.</text>
</comment>
<accession>A0A855X2Y4</accession>
<evidence type="ECO:0000313" key="2">
    <source>
        <dbReference type="Proteomes" id="UP000250918"/>
    </source>
</evidence>
<gene>
    <name evidence="1" type="ORF">C3F09_03615</name>
</gene>
<dbReference type="Proteomes" id="UP000250918">
    <property type="component" value="Unassembled WGS sequence"/>
</dbReference>
<protein>
    <recommendedName>
        <fullName evidence="3">Lipoprotein</fullName>
    </recommendedName>
</protein>
<dbReference type="AlphaFoldDB" id="A0A855X2Y4"/>
<dbReference type="EMBL" id="PQAP01000024">
    <property type="protein sequence ID" value="PWB74676.1"/>
    <property type="molecule type" value="Genomic_DNA"/>
</dbReference>
<reference evidence="1 2" key="1">
    <citation type="journal article" date="2018" name="ISME J.">
        <title>A methanotrophic archaeon couples anaerobic oxidation of methane to Fe(III) reduction.</title>
        <authorList>
            <person name="Cai C."/>
            <person name="Leu A.O."/>
            <person name="Xie G.J."/>
            <person name="Guo J."/>
            <person name="Feng Y."/>
            <person name="Zhao J.X."/>
            <person name="Tyson G.W."/>
            <person name="Yuan Z."/>
            <person name="Hu S."/>
        </authorList>
    </citation>
    <scope>NUCLEOTIDE SEQUENCE [LARGE SCALE GENOMIC DNA]</scope>
    <source>
        <strain evidence="1">FeB_12</strain>
    </source>
</reference>